<feature type="binding site" evidence="12">
    <location>
        <position position="440"/>
    </location>
    <ligand>
        <name>Zn(2+)</name>
        <dbReference type="ChEBI" id="CHEBI:29105"/>
        <label>1</label>
    </ligand>
</feature>
<dbReference type="GO" id="GO:0008270">
    <property type="term" value="F:zinc ion binding"/>
    <property type="evidence" value="ECO:0007669"/>
    <property type="project" value="UniProtKB-UniRule"/>
</dbReference>
<dbReference type="SMART" id="SM00490">
    <property type="entry name" value="HELICc"/>
    <property type="match status" value="1"/>
</dbReference>
<dbReference type="InterPro" id="IPR006935">
    <property type="entry name" value="Helicase/UvrB_N"/>
</dbReference>
<dbReference type="Pfam" id="PF04851">
    <property type="entry name" value="ResIII"/>
    <property type="match status" value="1"/>
</dbReference>
<dbReference type="FunFam" id="3.40.1440.60:FF:000001">
    <property type="entry name" value="Primosomal protein N"/>
    <property type="match status" value="1"/>
</dbReference>
<keyword evidence="1 12" id="KW-0639">Primosome</keyword>
<feature type="binding site" evidence="12">
    <location>
        <position position="480"/>
    </location>
    <ligand>
        <name>Zn(2+)</name>
        <dbReference type="ChEBI" id="CHEBI:29105"/>
        <label>1</label>
    </ligand>
</feature>
<evidence type="ECO:0000256" key="10">
    <source>
        <dbReference type="ARBA" id="ARBA00023235"/>
    </source>
</evidence>
<dbReference type="RefSeq" id="WP_284679355.1">
    <property type="nucleotide sequence ID" value="NZ_CP060096.1"/>
</dbReference>
<dbReference type="KEGG" id="aaut:ACETAC_07115"/>
<dbReference type="NCBIfam" id="TIGR00595">
    <property type="entry name" value="priA"/>
    <property type="match status" value="1"/>
</dbReference>
<evidence type="ECO:0000259" key="14">
    <source>
        <dbReference type="PROSITE" id="PS51194"/>
    </source>
</evidence>
<feature type="binding site" evidence="12">
    <location>
        <position position="467"/>
    </location>
    <ligand>
        <name>Zn(2+)</name>
        <dbReference type="ChEBI" id="CHEBI:29105"/>
        <label>2</label>
    </ligand>
</feature>
<keyword evidence="10 12" id="KW-0413">Isomerase</keyword>
<dbReference type="Pfam" id="PF17764">
    <property type="entry name" value="PriA_3primeBD"/>
    <property type="match status" value="1"/>
</dbReference>
<dbReference type="GO" id="GO:0043138">
    <property type="term" value="F:3'-5' DNA helicase activity"/>
    <property type="evidence" value="ECO:0007669"/>
    <property type="project" value="UniProtKB-EC"/>
</dbReference>
<dbReference type="InterPro" id="IPR014001">
    <property type="entry name" value="Helicase_ATP-bd"/>
</dbReference>
<protein>
    <recommendedName>
        <fullName evidence="12">Replication restart protein PriA</fullName>
    </recommendedName>
    <alternativeName>
        <fullName evidence="12">ATP-dependent DNA helicase PriA</fullName>
        <ecNumber evidence="12">5.6.2.4</ecNumber>
    </alternativeName>
    <alternativeName>
        <fullName evidence="12">DNA 3'-5' helicase PriA</fullName>
    </alternativeName>
</protein>
<evidence type="ECO:0000256" key="4">
    <source>
        <dbReference type="ARBA" id="ARBA00022741"/>
    </source>
</evidence>
<dbReference type="InterPro" id="IPR042115">
    <property type="entry name" value="PriA_3primeBD_sf"/>
</dbReference>
<dbReference type="InterPro" id="IPR041236">
    <property type="entry name" value="PriA_C"/>
</dbReference>
<dbReference type="Pfam" id="PF00271">
    <property type="entry name" value="Helicase_C"/>
    <property type="match status" value="1"/>
</dbReference>
<dbReference type="PROSITE" id="PS51192">
    <property type="entry name" value="HELICASE_ATP_BIND_1"/>
    <property type="match status" value="1"/>
</dbReference>
<name>A0A975AUG7_9THEO</name>
<dbReference type="GO" id="GO:0006269">
    <property type="term" value="P:DNA replication, synthesis of primer"/>
    <property type="evidence" value="ECO:0007669"/>
    <property type="project" value="UniProtKB-KW"/>
</dbReference>
<dbReference type="Pfam" id="PF18074">
    <property type="entry name" value="PriA_C"/>
    <property type="match status" value="1"/>
</dbReference>
<dbReference type="SUPFAM" id="SSF52540">
    <property type="entry name" value="P-loop containing nucleoside triphosphate hydrolases"/>
    <property type="match status" value="2"/>
</dbReference>
<evidence type="ECO:0000256" key="3">
    <source>
        <dbReference type="ARBA" id="ARBA00022723"/>
    </source>
</evidence>
<dbReference type="InterPro" id="IPR041222">
    <property type="entry name" value="PriA_3primeBD"/>
</dbReference>
<dbReference type="GO" id="GO:0006310">
    <property type="term" value="P:DNA recombination"/>
    <property type="evidence" value="ECO:0007669"/>
    <property type="project" value="InterPro"/>
</dbReference>
<keyword evidence="6 12" id="KW-0347">Helicase</keyword>
<organism evidence="15 16">
    <name type="scientific">Aceticella autotrophica</name>
    <dbReference type="NCBI Taxonomy" id="2755338"/>
    <lineage>
        <taxon>Bacteria</taxon>
        <taxon>Bacillati</taxon>
        <taxon>Bacillota</taxon>
        <taxon>Clostridia</taxon>
        <taxon>Thermoanaerobacterales</taxon>
        <taxon>Thermoanaerobacteraceae</taxon>
        <taxon>Aceticella</taxon>
    </lineage>
</organism>
<keyword evidence="2 12" id="KW-0235">DNA replication</keyword>
<dbReference type="GO" id="GO:0003677">
    <property type="term" value="F:DNA binding"/>
    <property type="evidence" value="ECO:0007669"/>
    <property type="project" value="UniProtKB-UniRule"/>
</dbReference>
<keyword evidence="3 12" id="KW-0479">Metal-binding</keyword>
<comment type="function">
    <text evidence="12">Initiates the restart of stalled replication forks, which reloads the replicative helicase on sites other than the origin of replication. Recognizes and binds to abandoned replication forks and remodels them to uncover a helicase loading site. Promotes assembly of the primosome at these replication forks.</text>
</comment>
<sequence length="733" mass="84511">MYAGVIVDVKSRNTDKIFTYKVPEKMNNINVGIRVAVPFRNRIVEGYVINITDNTNISDKKLKEIYKILDDFSIFDEKMLKLAWWIKEYYNCFFSESLQCIMPAGINQGCKEVKKVRLLINSIPENISDRAPRQLEILNYLLENNCIDLSDLLKNLNISYSSVKALEKKGYIEIFDEEINRYKASKFIKTEPLKPTSEQKQAINMIKDSIDSNLFNKFLLFGVTGSGKTEVYLQLIERCIELGKSSIVLVPEISLTPQTIERFIGRFGNLVAVMHSRLSQGERFDEWRKIKKGEVKVVVGVRNAIFAPFSDLGLVIIDEEHEGTYKQSDLRPKYNVKEVAEKRCEIENAVLVLGSATPSIESYYKAIKSEYKLIKLSERIGIFLPEVDVINMSDELSSGNNSIFSRRLYNEIKLNLCRGEQTILFLNRRGFSSFVSCRNCGYVPKCPNCDISLTFHAYEKKLRCHYCGYSINMFEYCPKCKSNRIRHLGIGTERIENDVKKYFPESRILRMDIDTTKTKGSHERIFYDFKNGKADILIGTQMISKGFDIPNVTLVGVILADVTLNIPDFRSGEKTFQLLTQVAGRAGRGEKAGRVIIQTYEDNNYSIKAAKLQNYLMFYNEEIQYREIFKYPPFTHLMNIVIYGKEKQKVVENAAKIYYVVKNTINKFEVKSYNKVLGPSSAPLEKIKNNYRWQIIIKNEDRNNLLKIADVVDLIKYDNDIKIAMDIDPINML</sequence>
<dbReference type="GO" id="GO:0006302">
    <property type="term" value="P:double-strand break repair"/>
    <property type="evidence" value="ECO:0007669"/>
    <property type="project" value="InterPro"/>
</dbReference>
<evidence type="ECO:0000256" key="5">
    <source>
        <dbReference type="ARBA" id="ARBA00022801"/>
    </source>
</evidence>
<dbReference type="NCBIfam" id="NF004066">
    <property type="entry name" value="PRK05580.1-3"/>
    <property type="match status" value="1"/>
</dbReference>
<evidence type="ECO:0000313" key="15">
    <source>
        <dbReference type="EMBL" id="QSZ26675.1"/>
    </source>
</evidence>
<keyword evidence="5 12" id="KW-0378">Hydrolase</keyword>
<proteinExistence type="inferred from homology"/>
<dbReference type="EC" id="5.6.2.4" evidence="12"/>
<dbReference type="CDD" id="cd17929">
    <property type="entry name" value="DEXHc_priA"/>
    <property type="match status" value="1"/>
</dbReference>
<dbReference type="InterPro" id="IPR005259">
    <property type="entry name" value="PriA"/>
</dbReference>
<comment type="similarity">
    <text evidence="12">Belongs to the helicase family. PriA subfamily.</text>
</comment>
<dbReference type="GO" id="GO:0016787">
    <property type="term" value="F:hydrolase activity"/>
    <property type="evidence" value="ECO:0007669"/>
    <property type="project" value="UniProtKB-KW"/>
</dbReference>
<keyword evidence="8 12" id="KW-0067">ATP-binding</keyword>
<dbReference type="PROSITE" id="PS51194">
    <property type="entry name" value="HELICASE_CTER"/>
    <property type="match status" value="1"/>
</dbReference>
<comment type="subunit">
    <text evidence="12">Component of the replication restart primosome.</text>
</comment>
<dbReference type="GO" id="GO:1990077">
    <property type="term" value="C:primosome complex"/>
    <property type="evidence" value="ECO:0007669"/>
    <property type="project" value="UniProtKB-UniRule"/>
</dbReference>
<comment type="catalytic activity">
    <reaction evidence="11 12">
        <text>ATP + H2O = ADP + phosphate + H(+)</text>
        <dbReference type="Rhea" id="RHEA:13065"/>
        <dbReference type="ChEBI" id="CHEBI:15377"/>
        <dbReference type="ChEBI" id="CHEBI:15378"/>
        <dbReference type="ChEBI" id="CHEBI:30616"/>
        <dbReference type="ChEBI" id="CHEBI:43474"/>
        <dbReference type="ChEBI" id="CHEBI:456216"/>
        <dbReference type="EC" id="5.6.2.4"/>
    </reaction>
</comment>
<evidence type="ECO:0000256" key="7">
    <source>
        <dbReference type="ARBA" id="ARBA00022833"/>
    </source>
</evidence>
<dbReference type="Pfam" id="PF18319">
    <property type="entry name" value="Zn_ribbon_PriA"/>
    <property type="match status" value="1"/>
</dbReference>
<accession>A0A975AUG7</accession>
<dbReference type="SMART" id="SM00487">
    <property type="entry name" value="DEXDc"/>
    <property type="match status" value="1"/>
</dbReference>
<evidence type="ECO:0000256" key="6">
    <source>
        <dbReference type="ARBA" id="ARBA00022806"/>
    </source>
</evidence>
<comment type="catalytic activity">
    <reaction evidence="12">
        <text>Couples ATP hydrolysis with the unwinding of duplex DNA by translocating in the 3'-5' direction.</text>
        <dbReference type="EC" id="5.6.2.4"/>
    </reaction>
</comment>
<evidence type="ECO:0000256" key="9">
    <source>
        <dbReference type="ARBA" id="ARBA00023125"/>
    </source>
</evidence>
<keyword evidence="16" id="KW-1185">Reference proteome</keyword>
<dbReference type="Proteomes" id="UP000671913">
    <property type="component" value="Chromosome"/>
</dbReference>
<dbReference type="FunFam" id="3.40.50.300:FF:000489">
    <property type="entry name" value="Primosome assembly protein PriA"/>
    <property type="match status" value="1"/>
</dbReference>
<evidence type="ECO:0000313" key="16">
    <source>
        <dbReference type="Proteomes" id="UP000671913"/>
    </source>
</evidence>
<dbReference type="EMBL" id="CP060096">
    <property type="protein sequence ID" value="QSZ26675.1"/>
    <property type="molecule type" value="Genomic_DNA"/>
</dbReference>
<dbReference type="GO" id="GO:0005524">
    <property type="term" value="F:ATP binding"/>
    <property type="evidence" value="ECO:0007669"/>
    <property type="project" value="UniProtKB-UniRule"/>
</dbReference>
<feature type="binding site" evidence="12">
    <location>
        <position position="477"/>
    </location>
    <ligand>
        <name>Zn(2+)</name>
        <dbReference type="ChEBI" id="CHEBI:29105"/>
        <label>1</label>
    </ligand>
</feature>
<feature type="domain" description="Helicase C-terminal" evidence="14">
    <location>
        <begin position="472"/>
        <end position="637"/>
    </location>
</feature>
<dbReference type="HAMAP" id="MF_00983">
    <property type="entry name" value="PriA"/>
    <property type="match status" value="1"/>
</dbReference>
<dbReference type="GO" id="GO:0006270">
    <property type="term" value="P:DNA replication initiation"/>
    <property type="evidence" value="ECO:0007669"/>
    <property type="project" value="TreeGrafter"/>
</dbReference>
<keyword evidence="7 12" id="KW-0862">Zinc</keyword>
<feature type="domain" description="Helicase ATP-binding" evidence="13">
    <location>
        <begin position="209"/>
        <end position="376"/>
    </location>
</feature>
<evidence type="ECO:0000256" key="12">
    <source>
        <dbReference type="HAMAP-Rule" id="MF_00983"/>
    </source>
</evidence>
<dbReference type="InterPro" id="IPR040498">
    <property type="entry name" value="PriA_CRR"/>
</dbReference>
<reference evidence="15" key="1">
    <citation type="submission" date="2020-08" db="EMBL/GenBank/DDBJ databases">
        <title>Genomic insights into the carbon and energy metabolism of the first obligate autotrophic acetogenic bacterium Aceticella autotrophica gen. nov., sp. nov.</title>
        <authorList>
            <person name="Toshchakov S.V."/>
            <person name="Elcheninov A.G."/>
            <person name="Kublanov I.V."/>
            <person name="Frolov E.N."/>
            <person name="Lebedinsky A.V."/>
        </authorList>
    </citation>
    <scope>NUCLEOTIDE SEQUENCE</scope>
    <source>
        <strain evidence="15">3443-3Ac</strain>
    </source>
</reference>
<keyword evidence="4 12" id="KW-0547">Nucleotide-binding</keyword>
<feature type="binding site" evidence="12">
    <location>
        <position position="437"/>
    </location>
    <ligand>
        <name>Zn(2+)</name>
        <dbReference type="ChEBI" id="CHEBI:29105"/>
        <label>1</label>
    </ligand>
</feature>
<evidence type="ECO:0000256" key="1">
    <source>
        <dbReference type="ARBA" id="ARBA00022515"/>
    </source>
</evidence>
<evidence type="ECO:0000256" key="11">
    <source>
        <dbReference type="ARBA" id="ARBA00048988"/>
    </source>
</evidence>
<keyword evidence="9 12" id="KW-0238">DNA-binding</keyword>
<dbReference type="Gene3D" id="3.40.1440.60">
    <property type="entry name" value="PriA, 3(prime) DNA-binding domain"/>
    <property type="match status" value="1"/>
</dbReference>
<dbReference type="PANTHER" id="PTHR30580">
    <property type="entry name" value="PRIMOSOMAL PROTEIN N"/>
    <property type="match status" value="1"/>
</dbReference>
<dbReference type="Gene3D" id="3.40.50.300">
    <property type="entry name" value="P-loop containing nucleotide triphosphate hydrolases"/>
    <property type="match status" value="2"/>
</dbReference>
<dbReference type="InterPro" id="IPR001650">
    <property type="entry name" value="Helicase_C-like"/>
</dbReference>
<dbReference type="InterPro" id="IPR027417">
    <property type="entry name" value="P-loop_NTPase"/>
</dbReference>
<evidence type="ECO:0000256" key="2">
    <source>
        <dbReference type="ARBA" id="ARBA00022705"/>
    </source>
</evidence>
<evidence type="ECO:0000259" key="13">
    <source>
        <dbReference type="PROSITE" id="PS51192"/>
    </source>
</evidence>
<comment type="cofactor">
    <cofactor evidence="12">
        <name>Zn(2+)</name>
        <dbReference type="ChEBI" id="CHEBI:29105"/>
    </cofactor>
    <text evidence="12">Binds 2 zinc ions per subunit.</text>
</comment>
<feature type="binding site" evidence="12">
    <location>
        <position position="449"/>
    </location>
    <ligand>
        <name>Zn(2+)</name>
        <dbReference type="ChEBI" id="CHEBI:29105"/>
        <label>2</label>
    </ligand>
</feature>
<dbReference type="AlphaFoldDB" id="A0A975AUG7"/>
<dbReference type="CDD" id="cd18804">
    <property type="entry name" value="SF2_C_priA"/>
    <property type="match status" value="1"/>
</dbReference>
<feature type="binding site" evidence="12">
    <location>
        <position position="446"/>
    </location>
    <ligand>
        <name>Zn(2+)</name>
        <dbReference type="ChEBI" id="CHEBI:29105"/>
        <label>2</label>
    </ligand>
</feature>
<evidence type="ECO:0000256" key="8">
    <source>
        <dbReference type="ARBA" id="ARBA00022840"/>
    </source>
</evidence>
<feature type="binding site" evidence="12">
    <location>
        <position position="464"/>
    </location>
    <ligand>
        <name>Zn(2+)</name>
        <dbReference type="ChEBI" id="CHEBI:29105"/>
        <label>2</label>
    </ligand>
</feature>
<gene>
    <name evidence="12 15" type="primary">priA</name>
    <name evidence="15" type="ORF">ACETAC_07115</name>
</gene>
<dbReference type="PANTHER" id="PTHR30580:SF0">
    <property type="entry name" value="PRIMOSOMAL PROTEIN N"/>
    <property type="match status" value="1"/>
</dbReference>